<name>A0A3G3K2V9_9BACL</name>
<evidence type="ECO:0000313" key="2">
    <source>
        <dbReference type="EMBL" id="AYQ74885.1"/>
    </source>
</evidence>
<organism evidence="2 3">
    <name type="scientific">Cohnella candidum</name>
    <dbReference type="NCBI Taxonomy" id="2674991"/>
    <lineage>
        <taxon>Bacteria</taxon>
        <taxon>Bacillati</taxon>
        <taxon>Bacillota</taxon>
        <taxon>Bacilli</taxon>
        <taxon>Bacillales</taxon>
        <taxon>Paenibacillaceae</taxon>
        <taxon>Cohnella</taxon>
    </lineage>
</organism>
<dbReference type="KEGG" id="coh:EAV92_21420"/>
<accession>A0A3G3K2V9</accession>
<keyword evidence="3" id="KW-1185">Reference proteome</keyword>
<proteinExistence type="predicted"/>
<sequence>MMKKNAAFLVSILTLLFTLAIPQTLFAAPSQVSVTLPSFNVSLNGIKIDNAYRQYPLIVYKDITYFPMTYNDSRFLGVETTWDSNNGLAINQTRVAAAYRDVRGMFVNKKTQTATIRTGDLHLNGKVIRDADQGQYPFLSFRNVTYFPLTWSYAVKELGWSYHFDSKTGLAVSSTNPKVTKAASMPGTTADGATLYQGYKYAIGKDGAVVSSKVGTIGKSVTLTQLPIWSEGDGKSRVTGSLYVQDGSLWLSYHQGGAIMGHDEYFRLNEKGKFELAESGYLTFRTFGDTKIKVRQGFPPSPNNLSVAIGTQEAKPAGDPAYVYGETMKALANGGSTGSSSRDLSLIDHDLYVLAYNMEKDTDFSRLHKINLVTNETTRVSDLEATGFAIIGNNVYLNSDGDLYRFSLEGGPEEHLNPESKLASVTEDDGYVLCTFVKEANTPYTLVVYDLNGNIVFKTSDVVSSSAVEGGKVYYTEKEGHNVYSASLK</sequence>
<dbReference type="Proteomes" id="UP000269097">
    <property type="component" value="Chromosome"/>
</dbReference>
<dbReference type="RefSeq" id="WP_123042965.1">
    <property type="nucleotide sequence ID" value="NZ_CP033433.1"/>
</dbReference>
<evidence type="ECO:0000256" key="1">
    <source>
        <dbReference type="SAM" id="SignalP"/>
    </source>
</evidence>
<evidence type="ECO:0000313" key="3">
    <source>
        <dbReference type="Proteomes" id="UP000269097"/>
    </source>
</evidence>
<gene>
    <name evidence="2" type="ORF">EAV92_21420</name>
</gene>
<dbReference type="SUPFAM" id="SSF63825">
    <property type="entry name" value="YWTD domain"/>
    <property type="match status" value="1"/>
</dbReference>
<dbReference type="AlphaFoldDB" id="A0A3G3K2V9"/>
<feature type="signal peptide" evidence="1">
    <location>
        <begin position="1"/>
        <end position="27"/>
    </location>
</feature>
<keyword evidence="1" id="KW-0732">Signal</keyword>
<evidence type="ECO:0008006" key="4">
    <source>
        <dbReference type="Google" id="ProtNLM"/>
    </source>
</evidence>
<feature type="chain" id="PRO_5017929495" description="DUF5050 domain-containing protein" evidence="1">
    <location>
        <begin position="28"/>
        <end position="489"/>
    </location>
</feature>
<reference evidence="2 3" key="1">
    <citation type="submission" date="2018-10" db="EMBL/GenBank/DDBJ databases">
        <title>Genome Sequence of Cohnella sp.</title>
        <authorList>
            <person name="Srinivasan S."/>
            <person name="Kim M.K."/>
        </authorList>
    </citation>
    <scope>NUCLEOTIDE SEQUENCE [LARGE SCALE GENOMIC DNA]</scope>
    <source>
        <strain evidence="2 3">18JY8-7</strain>
    </source>
</reference>
<dbReference type="EMBL" id="CP033433">
    <property type="protein sequence ID" value="AYQ74885.1"/>
    <property type="molecule type" value="Genomic_DNA"/>
</dbReference>
<protein>
    <recommendedName>
        <fullName evidence="4">DUF5050 domain-containing protein</fullName>
    </recommendedName>
</protein>